<accession>A0A542W2Z1</accession>
<sequence>MKQSVYRPNHSWFLKFVAALFLGAPLTLGIMGIAGLLCHSEGNPRAISSQFLMWMISPLWVSILSLSGLFRSTRQAWGILAGCNLLVWAIFFLARGFYL</sequence>
<protein>
    <submittedName>
        <fullName evidence="2">Uncharacterized protein</fullName>
    </submittedName>
</protein>
<comment type="caution">
    <text evidence="2">The sequence shown here is derived from an EMBL/GenBank/DDBJ whole genome shotgun (WGS) entry which is preliminary data.</text>
</comment>
<name>A0A542W2Z1_ZYMMB</name>
<feature type="transmembrane region" description="Helical" evidence="1">
    <location>
        <begin position="12"/>
        <end position="39"/>
    </location>
</feature>
<proteinExistence type="predicted"/>
<evidence type="ECO:0000313" key="3">
    <source>
        <dbReference type="Proteomes" id="UP000316887"/>
    </source>
</evidence>
<feature type="transmembrane region" description="Helical" evidence="1">
    <location>
        <begin position="76"/>
        <end position="98"/>
    </location>
</feature>
<keyword evidence="1" id="KW-0812">Transmembrane</keyword>
<dbReference type="Proteomes" id="UP000316887">
    <property type="component" value="Unassembled WGS sequence"/>
</dbReference>
<reference evidence="2 3" key="1">
    <citation type="submission" date="2019-06" db="EMBL/GenBank/DDBJ databases">
        <title>Genome sequencing of Zymomonas mobilis strains for genetic engineering and biofuel applications.</title>
        <authorList>
            <person name="Teravest M."/>
        </authorList>
    </citation>
    <scope>NUCLEOTIDE SEQUENCE [LARGE SCALE GENOMIC DNA]</scope>
    <source>
        <strain evidence="2 3">AN0101</strain>
    </source>
</reference>
<dbReference type="OrthoDB" id="7509319at2"/>
<feature type="transmembrane region" description="Helical" evidence="1">
    <location>
        <begin position="51"/>
        <end position="70"/>
    </location>
</feature>
<evidence type="ECO:0000313" key="2">
    <source>
        <dbReference type="EMBL" id="TQL17933.1"/>
    </source>
</evidence>
<dbReference type="RefSeq" id="WP_141920384.1">
    <property type="nucleotide sequence ID" value="NZ_VFOF01000001.1"/>
</dbReference>
<evidence type="ECO:0000256" key="1">
    <source>
        <dbReference type="SAM" id="Phobius"/>
    </source>
</evidence>
<organism evidence="2 3">
    <name type="scientific">Zymomonas mobilis</name>
    <dbReference type="NCBI Taxonomy" id="542"/>
    <lineage>
        <taxon>Bacteria</taxon>
        <taxon>Pseudomonadati</taxon>
        <taxon>Pseudomonadota</taxon>
        <taxon>Alphaproteobacteria</taxon>
        <taxon>Sphingomonadales</taxon>
        <taxon>Zymomonadaceae</taxon>
        <taxon>Zymomonas</taxon>
    </lineage>
</organism>
<dbReference type="AlphaFoldDB" id="A0A542W2Z1"/>
<dbReference type="EMBL" id="VFOF01000001">
    <property type="protein sequence ID" value="TQL17933.1"/>
    <property type="molecule type" value="Genomic_DNA"/>
</dbReference>
<keyword evidence="1" id="KW-0472">Membrane</keyword>
<gene>
    <name evidence="2" type="ORF">FBY58_1546</name>
</gene>
<keyword evidence="1" id="KW-1133">Transmembrane helix</keyword>